<gene>
    <name evidence="4" type="ORF">QXL92_15845</name>
</gene>
<evidence type="ECO:0000256" key="2">
    <source>
        <dbReference type="SAM" id="Phobius"/>
    </source>
</evidence>
<dbReference type="InterPro" id="IPR036380">
    <property type="entry name" value="Isochorismatase-like_sf"/>
</dbReference>
<dbReference type="RefSeq" id="WP_306255283.1">
    <property type="nucleotide sequence ID" value="NZ_JAUFSA010000001.1"/>
</dbReference>
<keyword evidence="2" id="KW-0812">Transmembrane</keyword>
<accession>A0AAJ1W336</accession>
<evidence type="ECO:0000313" key="5">
    <source>
        <dbReference type="Proteomes" id="UP001229081"/>
    </source>
</evidence>
<dbReference type="InterPro" id="IPR053152">
    <property type="entry name" value="Hydrolase_YcaC-like"/>
</dbReference>
<dbReference type="PANTHER" id="PTHR43559:SF1">
    <property type="entry name" value="HYDROLASE"/>
    <property type="match status" value="1"/>
</dbReference>
<evidence type="ECO:0000259" key="3">
    <source>
        <dbReference type="Pfam" id="PF00857"/>
    </source>
</evidence>
<dbReference type="SUPFAM" id="SSF52499">
    <property type="entry name" value="Isochorismatase-like hydrolases"/>
    <property type="match status" value="1"/>
</dbReference>
<feature type="domain" description="Isochorismatase-like" evidence="3">
    <location>
        <begin position="46"/>
        <end position="199"/>
    </location>
</feature>
<evidence type="ECO:0000313" key="4">
    <source>
        <dbReference type="EMBL" id="MDP7736216.1"/>
    </source>
</evidence>
<feature type="region of interest" description="Disordered" evidence="1">
    <location>
        <begin position="1"/>
        <end position="31"/>
    </location>
</feature>
<dbReference type="PANTHER" id="PTHR43559">
    <property type="entry name" value="HYDROLASE YCAC-RELATED"/>
    <property type="match status" value="1"/>
</dbReference>
<comment type="caution">
    <text evidence="4">The sequence shown here is derived from an EMBL/GenBank/DDBJ whole genome shotgun (WGS) entry which is preliminary data.</text>
</comment>
<dbReference type="Proteomes" id="UP001229081">
    <property type="component" value="Unassembled WGS sequence"/>
</dbReference>
<organism evidence="4 5">
    <name type="scientific">Mycobacterium paragordonae</name>
    <dbReference type="NCBI Taxonomy" id="1389713"/>
    <lineage>
        <taxon>Bacteria</taxon>
        <taxon>Bacillati</taxon>
        <taxon>Actinomycetota</taxon>
        <taxon>Actinomycetes</taxon>
        <taxon>Mycobacteriales</taxon>
        <taxon>Mycobacteriaceae</taxon>
        <taxon>Mycobacterium</taxon>
    </lineage>
</organism>
<keyword evidence="2" id="KW-1133">Transmembrane helix</keyword>
<dbReference type="Pfam" id="PF00857">
    <property type="entry name" value="Isochorismatase"/>
    <property type="match status" value="1"/>
</dbReference>
<feature type="transmembrane region" description="Helical" evidence="2">
    <location>
        <begin position="188"/>
        <end position="207"/>
    </location>
</feature>
<protein>
    <submittedName>
        <fullName evidence="4">Isochorismatase family protein</fullName>
    </submittedName>
</protein>
<dbReference type="AlphaFoldDB" id="A0AAJ1W336"/>
<reference evidence="4" key="1">
    <citation type="submission" date="2023-06" db="EMBL/GenBank/DDBJ databases">
        <title>Identification of two novel mycobacterium reveal diversities and complexities of Mycobacterium gordonae clade.</title>
        <authorList>
            <person name="Matsumoto Y."/>
            <person name="Nakamura S."/>
            <person name="Motooka D."/>
            <person name="Fukushima K."/>
        </authorList>
    </citation>
    <scope>NUCLEOTIDE SEQUENCE</scope>
    <source>
        <strain evidence="4">TY812</strain>
    </source>
</reference>
<dbReference type="InterPro" id="IPR000868">
    <property type="entry name" value="Isochorismatase-like_dom"/>
</dbReference>
<sequence length="249" mass="27508">MTSARHTHTKQIAGGAAISVTKRPTHRRNETMTDSRYLEFLTPDNCALLLIDHQTGTMLGVQDIRLDQFRSNVLALANIGKVHNLPTVLTASYAEGPNGPLLPELFDLFPDAPYIARPGWINAWEDPEFKAAVENTGRKKLIMAGVTTDVCLYFPVVSALAAGYDVYAVYDASGCWDMMSELTSCMRLAQAGAIVVNWAVIAAMLQWDWRRPVAEGTLKNVFGGHLPFYEWLASNQNFTKTQVAGTDEQ</sequence>
<dbReference type="EMBL" id="JAUFSA010000001">
    <property type="protein sequence ID" value="MDP7736216.1"/>
    <property type="molecule type" value="Genomic_DNA"/>
</dbReference>
<keyword evidence="2" id="KW-0472">Membrane</keyword>
<dbReference type="Gene3D" id="3.40.50.850">
    <property type="entry name" value="Isochorismatase-like"/>
    <property type="match status" value="1"/>
</dbReference>
<proteinExistence type="predicted"/>
<name>A0AAJ1W336_9MYCO</name>
<evidence type="ECO:0000256" key="1">
    <source>
        <dbReference type="SAM" id="MobiDB-lite"/>
    </source>
</evidence>